<evidence type="ECO:0008006" key="3">
    <source>
        <dbReference type="Google" id="ProtNLM"/>
    </source>
</evidence>
<evidence type="ECO:0000313" key="2">
    <source>
        <dbReference type="Proteomes" id="UP000609726"/>
    </source>
</evidence>
<proteinExistence type="predicted"/>
<dbReference type="Pfam" id="PF13370">
    <property type="entry name" value="Fer4_13"/>
    <property type="match status" value="1"/>
</dbReference>
<name>A0ABX0P138_9BURK</name>
<dbReference type="Proteomes" id="UP000609726">
    <property type="component" value="Unassembled WGS sequence"/>
</dbReference>
<evidence type="ECO:0000313" key="1">
    <source>
        <dbReference type="EMBL" id="NHZ92232.1"/>
    </source>
</evidence>
<dbReference type="EMBL" id="WHJH01000042">
    <property type="protein sequence ID" value="NHZ92232.1"/>
    <property type="molecule type" value="Genomic_DNA"/>
</dbReference>
<comment type="caution">
    <text evidence="1">The sequence shown here is derived from an EMBL/GenBank/DDBJ whole genome shotgun (WGS) entry which is preliminary data.</text>
</comment>
<keyword evidence="2" id="KW-1185">Reference proteome</keyword>
<reference evidence="1 2" key="1">
    <citation type="submission" date="2019-10" db="EMBL/GenBank/DDBJ databases">
        <title>Taxonomy of Antarctic Massilia spp.: description of Massilia rubra sp. nov., Massilia aquatica sp. nov., Massilia mucilaginosa sp. nov., Massilia frigida sp. nov. isolated from streams, lakes and regoliths.</title>
        <authorList>
            <person name="Holochova P."/>
            <person name="Sedlacek I."/>
            <person name="Kralova S."/>
            <person name="Maslanova I."/>
            <person name="Busse H.-J."/>
            <person name="Stankova E."/>
            <person name="Vrbovska V."/>
            <person name="Kovarovic V."/>
            <person name="Bartak M."/>
            <person name="Svec P."/>
            <person name="Pantucek R."/>
        </authorList>
    </citation>
    <scope>NUCLEOTIDE SEQUENCE [LARGE SCALE GENOMIC DNA]</scope>
    <source>
        <strain evidence="1 2">CCM 8733</strain>
    </source>
</reference>
<protein>
    <recommendedName>
        <fullName evidence="3">Ferredoxin</fullName>
    </recommendedName>
</protein>
<organism evidence="1 2">
    <name type="scientific">Massilia mucilaginosa</name>
    <dbReference type="NCBI Taxonomy" id="2609282"/>
    <lineage>
        <taxon>Bacteria</taxon>
        <taxon>Pseudomonadati</taxon>
        <taxon>Pseudomonadota</taxon>
        <taxon>Betaproteobacteria</taxon>
        <taxon>Burkholderiales</taxon>
        <taxon>Oxalobacteraceae</taxon>
        <taxon>Telluria group</taxon>
        <taxon>Massilia</taxon>
    </lineage>
</organism>
<accession>A0ABX0P138</accession>
<dbReference type="SUPFAM" id="SSF54862">
    <property type="entry name" value="4Fe-4S ferredoxins"/>
    <property type="match status" value="1"/>
</dbReference>
<dbReference type="Gene3D" id="3.30.70.20">
    <property type="match status" value="1"/>
</dbReference>
<sequence length="103" mass="11168">MASHEGLMMTSAITDFWVDSDWCLAHYLCIDLAPVFFEMRDEGWAASIRPTDFTSMSAADIDAVLWAAAHCPVAAIKVRLSSGEVVDANSAVLKTLARRSSSS</sequence>
<gene>
    <name evidence="1" type="ORF">F2P45_24975</name>
</gene>